<feature type="compositionally biased region" description="Polar residues" evidence="4">
    <location>
        <begin position="294"/>
        <end position="318"/>
    </location>
</feature>
<dbReference type="EMBL" id="CAJNNW010029288">
    <property type="protein sequence ID" value="CAE8699717.1"/>
    <property type="molecule type" value="Genomic_DNA"/>
</dbReference>
<evidence type="ECO:0000256" key="1">
    <source>
        <dbReference type="ARBA" id="ARBA00004123"/>
    </source>
</evidence>
<feature type="compositionally biased region" description="Low complexity" evidence="4">
    <location>
        <begin position="155"/>
        <end position="187"/>
    </location>
</feature>
<dbReference type="Proteomes" id="UP000626109">
    <property type="component" value="Unassembled WGS sequence"/>
</dbReference>
<dbReference type="GO" id="GO:0071031">
    <property type="term" value="P:nuclear mRNA surveillance of mRNA 3'-end processing"/>
    <property type="evidence" value="ECO:0007669"/>
    <property type="project" value="TreeGrafter"/>
</dbReference>
<feature type="compositionally biased region" description="Low complexity" evidence="4">
    <location>
        <begin position="425"/>
        <end position="435"/>
    </location>
</feature>
<feature type="region of interest" description="Disordered" evidence="4">
    <location>
        <begin position="293"/>
        <end position="470"/>
    </location>
</feature>
<feature type="compositionally biased region" description="Low complexity" evidence="4">
    <location>
        <begin position="360"/>
        <end position="415"/>
    </location>
</feature>
<evidence type="ECO:0000313" key="5">
    <source>
        <dbReference type="EMBL" id="CAE8699717.1"/>
    </source>
</evidence>
<accession>A0A813KI72</accession>
<dbReference type="GO" id="GO:0071037">
    <property type="term" value="P:nuclear polyadenylation-dependent snRNA catabolic process"/>
    <property type="evidence" value="ECO:0007669"/>
    <property type="project" value="TreeGrafter"/>
</dbReference>
<dbReference type="PANTHER" id="PTHR46543">
    <property type="entry name" value="ZINC FINGER CCHC DOMAIN-CONTAINING PROTEIN 7"/>
    <property type="match status" value="1"/>
</dbReference>
<proteinExistence type="predicted"/>
<evidence type="ECO:0000256" key="2">
    <source>
        <dbReference type="ARBA" id="ARBA00022737"/>
    </source>
</evidence>
<dbReference type="GO" id="GO:0003723">
    <property type="term" value="F:RNA binding"/>
    <property type="evidence" value="ECO:0007669"/>
    <property type="project" value="TreeGrafter"/>
</dbReference>
<evidence type="ECO:0000256" key="4">
    <source>
        <dbReference type="SAM" id="MobiDB-lite"/>
    </source>
</evidence>
<feature type="region of interest" description="Disordered" evidence="4">
    <location>
        <begin position="57"/>
        <end position="235"/>
    </location>
</feature>
<dbReference type="GO" id="GO:0071035">
    <property type="term" value="P:nuclear polyadenylation-dependent rRNA catabolic process"/>
    <property type="evidence" value="ECO:0007669"/>
    <property type="project" value="TreeGrafter"/>
</dbReference>
<evidence type="ECO:0000313" key="6">
    <source>
        <dbReference type="Proteomes" id="UP000626109"/>
    </source>
</evidence>
<gene>
    <name evidence="5" type="ORF">PGLA2088_LOCUS31280</name>
</gene>
<name>A0A813KI72_POLGL</name>
<organism evidence="5 6">
    <name type="scientific">Polarella glacialis</name>
    <name type="common">Dinoflagellate</name>
    <dbReference type="NCBI Taxonomy" id="89957"/>
    <lineage>
        <taxon>Eukaryota</taxon>
        <taxon>Sar</taxon>
        <taxon>Alveolata</taxon>
        <taxon>Dinophyceae</taxon>
        <taxon>Suessiales</taxon>
        <taxon>Suessiaceae</taxon>
        <taxon>Polarella</taxon>
    </lineage>
</organism>
<comment type="subcellular location">
    <subcellularLocation>
        <location evidence="1">Nucleus</location>
    </subcellularLocation>
</comment>
<reference evidence="5" key="1">
    <citation type="submission" date="2021-02" db="EMBL/GenBank/DDBJ databases">
        <authorList>
            <person name="Dougan E. K."/>
            <person name="Rhodes N."/>
            <person name="Thang M."/>
            <person name="Chan C."/>
        </authorList>
    </citation>
    <scope>NUCLEOTIDE SEQUENCE</scope>
</reference>
<comment type="caution">
    <text evidence="5">The sequence shown here is derived from an EMBL/GenBank/DDBJ whole genome shotgun (WGS) entry which is preliminary data.</text>
</comment>
<dbReference type="PANTHER" id="PTHR46543:SF2">
    <property type="entry name" value="AGAP013096-PA"/>
    <property type="match status" value="1"/>
</dbReference>
<dbReference type="InterPro" id="IPR051644">
    <property type="entry name" value="TRAMP_AT-DNA-binding"/>
</dbReference>
<keyword evidence="2" id="KW-0677">Repeat</keyword>
<evidence type="ECO:0000256" key="3">
    <source>
        <dbReference type="ARBA" id="ARBA00023242"/>
    </source>
</evidence>
<dbReference type="GO" id="GO:0071038">
    <property type="term" value="P:TRAMP-dependent tRNA surveillance pathway"/>
    <property type="evidence" value="ECO:0007669"/>
    <property type="project" value="TreeGrafter"/>
</dbReference>
<feature type="compositionally biased region" description="Gly residues" evidence="4">
    <location>
        <begin position="83"/>
        <end position="92"/>
    </location>
</feature>
<protein>
    <submittedName>
        <fullName evidence="5">Uncharacterized protein</fullName>
    </submittedName>
</protein>
<dbReference type="GO" id="GO:0071039">
    <property type="term" value="P:nuclear polyadenylation-dependent CUT catabolic process"/>
    <property type="evidence" value="ECO:0007669"/>
    <property type="project" value="TreeGrafter"/>
</dbReference>
<dbReference type="GO" id="GO:0031499">
    <property type="term" value="C:TRAMP complex"/>
    <property type="evidence" value="ECO:0007669"/>
    <property type="project" value="TreeGrafter"/>
</dbReference>
<sequence length="508" mass="54752">MVSEPTTEGPPPAAVVDGPPVADFWAEFERRRRADRQLRRQQKKVSEVQLILEEVRNERTVSSKGTPDLKACPSPARAACGANGRGSGGVGLGSASASQSRLASPSPKKALSFSPSPRRPSEVQKILAEVQQERLAAAEASPGPKPTAKPKDPKATQAPIRPSTSSLRTASPSRPSTSSSARPTSATQNRHSTSSWRASSPKRPDSSSPKRRHQLNNVATSEAAQWAAGLRREKSRSAIGEIPLGDRYASGGSGQPVAYPAGGWDDRTACPKIFDKFAGGVIKRQAGSGLEAWLNTQPRDAQGAQGANSQPWDWTTSFPKGFGKVAEPLPRKVAGSRSRSQDNSRGAGCQPRQPQPQPQPTEQQPPQKQQPQQQQQQQEQQQQQQETQQQQQQQQQTPQKQQQSSATRVQQQEGEQPQKQDEQEQQLQQQVQQIQHAAESAFPIAHSEQPEGTGRLVASADSGPVSSCSVADDKVAPLEQMTPLIVNGPAEQGAAESFKPLDLLVDDC</sequence>
<dbReference type="AlphaFoldDB" id="A0A813KI72"/>
<keyword evidence="3" id="KW-0539">Nucleus</keyword>
<feature type="compositionally biased region" description="Polar residues" evidence="4">
    <location>
        <begin position="188"/>
        <end position="198"/>
    </location>
</feature>
<dbReference type="GO" id="GO:0071036">
    <property type="term" value="P:nuclear polyadenylation-dependent snoRNA catabolic process"/>
    <property type="evidence" value="ECO:0007669"/>
    <property type="project" value="TreeGrafter"/>
</dbReference>